<dbReference type="Gene3D" id="1.10.150.240">
    <property type="entry name" value="Putative phosphatase, domain 2"/>
    <property type="match status" value="1"/>
</dbReference>
<proteinExistence type="predicted"/>
<comment type="caution">
    <text evidence="1">The sequence shown here is derived from an EMBL/GenBank/DDBJ whole genome shotgun (WGS) entry which is preliminary data.</text>
</comment>
<dbReference type="InterPro" id="IPR036412">
    <property type="entry name" value="HAD-like_sf"/>
</dbReference>
<organism evidence="1 2">
    <name type="scientific">Candidatus Borkfalkia avistercoris</name>
    <dbReference type="NCBI Taxonomy" id="2838504"/>
    <lineage>
        <taxon>Bacteria</taxon>
        <taxon>Bacillati</taxon>
        <taxon>Bacillota</taxon>
        <taxon>Clostridia</taxon>
        <taxon>Christensenellales</taxon>
        <taxon>Christensenellaceae</taxon>
        <taxon>Candidatus Borkfalkia</taxon>
    </lineage>
</organism>
<dbReference type="GO" id="GO:0016787">
    <property type="term" value="F:hydrolase activity"/>
    <property type="evidence" value="ECO:0007669"/>
    <property type="project" value="UniProtKB-KW"/>
</dbReference>
<accession>A0A9D2CZ71</accession>
<dbReference type="SUPFAM" id="SSF56784">
    <property type="entry name" value="HAD-like"/>
    <property type="match status" value="1"/>
</dbReference>
<dbReference type="Gene3D" id="3.40.50.1000">
    <property type="entry name" value="HAD superfamily/HAD-like"/>
    <property type="match status" value="1"/>
</dbReference>
<reference evidence="1" key="2">
    <citation type="submission" date="2021-04" db="EMBL/GenBank/DDBJ databases">
        <authorList>
            <person name="Gilroy R."/>
        </authorList>
    </citation>
    <scope>NUCLEOTIDE SEQUENCE</scope>
    <source>
        <strain evidence="1">CHK187-5294</strain>
    </source>
</reference>
<dbReference type="PANTHER" id="PTHR43434:SF20">
    <property type="entry name" value="5'-NUCLEOTIDASE"/>
    <property type="match status" value="1"/>
</dbReference>
<evidence type="ECO:0000313" key="2">
    <source>
        <dbReference type="Proteomes" id="UP000824132"/>
    </source>
</evidence>
<dbReference type="Proteomes" id="UP000824132">
    <property type="component" value="Unassembled WGS sequence"/>
</dbReference>
<dbReference type="Pfam" id="PF13419">
    <property type="entry name" value="HAD_2"/>
    <property type="match status" value="1"/>
</dbReference>
<protein>
    <submittedName>
        <fullName evidence="1">HAD hydrolase-like protein</fullName>
    </submittedName>
</protein>
<sequence>MHKGALTVRPDYVLFDFDGTLFDTSEGILKGIRTALESAGIAAGQDKELYKFIGPPVVQAFKEFYGMSEEEAQRLKAVYRNYYRDTGILQCRPVEGARACLDKLLAAGKTLAVATSKPEVFARSILERYGFDGYFSAVEGGRLDETRSKKSEVIGAALSKLGVKELSRAIMVGDRKYDVLGAAEAGLSCIGIDTGFSEPHELEDAGAVAVVKSFAELEKLLLG</sequence>
<gene>
    <name evidence="1" type="ORF">H9727_04490</name>
</gene>
<dbReference type="AlphaFoldDB" id="A0A9D2CZ71"/>
<dbReference type="SFLD" id="SFLDG01135">
    <property type="entry name" value="C1.5.6:_HAD__Beta-PGM__Phospha"/>
    <property type="match status" value="1"/>
</dbReference>
<dbReference type="SFLD" id="SFLDG01129">
    <property type="entry name" value="C1.5:_HAD__Beta-PGM__Phosphata"/>
    <property type="match status" value="1"/>
</dbReference>
<dbReference type="InterPro" id="IPR023214">
    <property type="entry name" value="HAD_sf"/>
</dbReference>
<dbReference type="PANTHER" id="PTHR43434">
    <property type="entry name" value="PHOSPHOGLYCOLATE PHOSPHATASE"/>
    <property type="match status" value="1"/>
</dbReference>
<dbReference type="InterPro" id="IPR023198">
    <property type="entry name" value="PGP-like_dom2"/>
</dbReference>
<dbReference type="EMBL" id="DXCL01000026">
    <property type="protein sequence ID" value="HIZ03524.1"/>
    <property type="molecule type" value="Genomic_DNA"/>
</dbReference>
<dbReference type="GO" id="GO:0005829">
    <property type="term" value="C:cytosol"/>
    <property type="evidence" value="ECO:0007669"/>
    <property type="project" value="TreeGrafter"/>
</dbReference>
<dbReference type="InterPro" id="IPR041492">
    <property type="entry name" value="HAD_2"/>
</dbReference>
<dbReference type="GO" id="GO:0004713">
    <property type="term" value="F:protein tyrosine kinase activity"/>
    <property type="evidence" value="ECO:0007669"/>
    <property type="project" value="TreeGrafter"/>
</dbReference>
<name>A0A9D2CZ71_9FIRM</name>
<reference evidence="1" key="1">
    <citation type="journal article" date="2021" name="PeerJ">
        <title>Extensive microbial diversity within the chicken gut microbiome revealed by metagenomics and culture.</title>
        <authorList>
            <person name="Gilroy R."/>
            <person name="Ravi A."/>
            <person name="Getino M."/>
            <person name="Pursley I."/>
            <person name="Horton D.L."/>
            <person name="Alikhan N.F."/>
            <person name="Baker D."/>
            <person name="Gharbi K."/>
            <person name="Hall N."/>
            <person name="Watson M."/>
            <person name="Adriaenssens E.M."/>
            <person name="Foster-Nyarko E."/>
            <person name="Jarju S."/>
            <person name="Secka A."/>
            <person name="Antonio M."/>
            <person name="Oren A."/>
            <person name="Chaudhuri R.R."/>
            <person name="La Ragione R."/>
            <person name="Hildebrand F."/>
            <person name="Pallen M.J."/>
        </authorList>
    </citation>
    <scope>NUCLEOTIDE SEQUENCE</scope>
    <source>
        <strain evidence="1">CHK187-5294</strain>
    </source>
</reference>
<evidence type="ECO:0000313" key="1">
    <source>
        <dbReference type="EMBL" id="HIZ03524.1"/>
    </source>
</evidence>
<dbReference type="SFLD" id="SFLDS00003">
    <property type="entry name" value="Haloacid_Dehalogenase"/>
    <property type="match status" value="1"/>
</dbReference>
<keyword evidence="1" id="KW-0378">Hydrolase</keyword>
<dbReference type="InterPro" id="IPR050155">
    <property type="entry name" value="HAD-like_hydrolase_sf"/>
</dbReference>